<feature type="compositionally biased region" description="Low complexity" evidence="6">
    <location>
        <begin position="27"/>
        <end position="57"/>
    </location>
</feature>
<comment type="caution">
    <text evidence="8">The sequence shown here is derived from an EMBL/GenBank/DDBJ whole genome shotgun (WGS) entry which is preliminary data.</text>
</comment>
<feature type="region of interest" description="Disordered" evidence="6">
    <location>
        <begin position="416"/>
        <end position="462"/>
    </location>
</feature>
<evidence type="ECO:0000256" key="6">
    <source>
        <dbReference type="SAM" id="MobiDB-lite"/>
    </source>
</evidence>
<dbReference type="InterPro" id="IPR050339">
    <property type="entry name" value="CC_SR_Kinase"/>
</dbReference>
<comment type="similarity">
    <text evidence="5">Belongs to the protein kinase superfamily. Ser/Thr protein kinase family. GCN2 subfamily.</text>
</comment>
<feature type="region of interest" description="Disordered" evidence="6">
    <location>
        <begin position="363"/>
        <end position="391"/>
    </location>
</feature>
<sequence length="858" mass="94276">MEKQNPSMNSVNNELPRPSLAAFSSPGFRSRSNSGSHSRASSAFSTNHSNTVNLNNNPNITQNQNYLLASLTVVAAAAALSNADATSKISVFPDTPAKSPSSAFLLSSQEYTPHSSMTGNNSVVFSTPIRPPLLNASSVFNTVPSSPVFRIVNKNPPATPSRNSQSQKTQSAIAKNKPFLSASAANLFFAADNVASFSTPHGPSPESDFSSIPRRQTHELHQQHKQQLSLLFSPTVRAASMPKFSDDENDSDGEEGGVDITSPTRNLRMTVARSLSRRATSKSRKALHPVRHTPLPLSLQFGGVSSSSSALSLSTNPRKNNRDLFSLKRDLSKGSLLTMNLSKSPLLSLKTHSGGAGNCATMQFGNNDLGGDDSDDDEEMPDYNRFDNSSWENNGDNALFRVLNDHKAKQKILVDSMDQDENEEKEDQNRATPTPELLGAEDTTNPIFQTPHHHHNNNRQQQELNHVTPDNQTTPVSQQVGNPLFTLLNPGLVPPVGQAATAGGGEGSVAMYAHMLNPESMQRLFENKCQHQLPSRDANGKLQLPHDHLTAHYKVIQRLGRGSFADVFKVQLVHQRRRAGSSSLQSSTNIPAVTINVSTGSLRVNSPTDNNNAEYYAVKKTRVAITGAKDRRARLEELVIMYRLLETGDVSHVVAIREAWEQYGCLYFVMEFCAKGTLLEYMDSKNGLKDGGGIEEFAVWGILGQVAMGLNQIHKLDIIHLDLKPGNILISEQGKLKIGDFGCAAFLPVAQEFEREGDRTYIAPEIMIYQYGKECDIFSLGLIIFEIATNIILPENGNHWQKLRRHDFSEVLEFNRVSPILVDLIKAMLHPEKNKRIPLDTILGHAFVTPFLDGESLF</sequence>
<evidence type="ECO:0000256" key="3">
    <source>
        <dbReference type="ARBA" id="ARBA00022777"/>
    </source>
</evidence>
<name>A0AAD5XEA9_9FUNG</name>
<keyword evidence="3" id="KW-0418">Kinase</keyword>
<dbReference type="GO" id="GO:0005634">
    <property type="term" value="C:nucleus"/>
    <property type="evidence" value="ECO:0007669"/>
    <property type="project" value="TreeGrafter"/>
</dbReference>
<feature type="compositionally biased region" description="Acidic residues" evidence="6">
    <location>
        <begin position="417"/>
        <end position="426"/>
    </location>
</feature>
<dbReference type="Pfam" id="PF00069">
    <property type="entry name" value="Pkinase"/>
    <property type="match status" value="1"/>
</dbReference>
<feature type="region of interest" description="Disordered" evidence="6">
    <location>
        <begin position="153"/>
        <end position="172"/>
    </location>
</feature>
<dbReference type="InterPro" id="IPR000719">
    <property type="entry name" value="Prot_kinase_dom"/>
</dbReference>
<dbReference type="PANTHER" id="PTHR11042:SF190">
    <property type="entry name" value="MITOSIS INHIBITOR PROTEIN KINASE MIK1"/>
    <property type="match status" value="1"/>
</dbReference>
<dbReference type="GO" id="GO:0004713">
    <property type="term" value="F:protein tyrosine kinase activity"/>
    <property type="evidence" value="ECO:0007669"/>
    <property type="project" value="TreeGrafter"/>
</dbReference>
<dbReference type="Proteomes" id="UP001211907">
    <property type="component" value="Unassembled WGS sequence"/>
</dbReference>
<dbReference type="GO" id="GO:0110031">
    <property type="term" value="P:negative regulation of G2/MI transition of meiotic cell cycle"/>
    <property type="evidence" value="ECO:0007669"/>
    <property type="project" value="TreeGrafter"/>
</dbReference>
<dbReference type="GO" id="GO:0005737">
    <property type="term" value="C:cytoplasm"/>
    <property type="evidence" value="ECO:0007669"/>
    <property type="project" value="TreeGrafter"/>
</dbReference>
<feature type="compositionally biased region" description="Acidic residues" evidence="6">
    <location>
        <begin position="370"/>
        <end position="381"/>
    </location>
</feature>
<feature type="domain" description="Protein kinase" evidence="7">
    <location>
        <begin position="553"/>
        <end position="848"/>
    </location>
</feature>
<proteinExistence type="inferred from homology"/>
<dbReference type="PROSITE" id="PS00108">
    <property type="entry name" value="PROTEIN_KINASE_ST"/>
    <property type="match status" value="1"/>
</dbReference>
<gene>
    <name evidence="8" type="ORF">HK100_011205</name>
</gene>
<keyword evidence="4" id="KW-0067">ATP-binding</keyword>
<feature type="region of interest" description="Disordered" evidence="6">
    <location>
        <begin position="241"/>
        <end position="262"/>
    </location>
</feature>
<dbReference type="EMBL" id="JADGJH010000667">
    <property type="protein sequence ID" value="KAJ3124518.1"/>
    <property type="molecule type" value="Genomic_DNA"/>
</dbReference>
<reference evidence="8" key="1">
    <citation type="submission" date="2020-05" db="EMBL/GenBank/DDBJ databases">
        <title>Phylogenomic resolution of chytrid fungi.</title>
        <authorList>
            <person name="Stajich J.E."/>
            <person name="Amses K."/>
            <person name="Simmons R."/>
            <person name="Seto K."/>
            <person name="Myers J."/>
            <person name="Bonds A."/>
            <person name="Quandt C.A."/>
            <person name="Barry K."/>
            <person name="Liu P."/>
            <person name="Grigoriev I."/>
            <person name="Longcore J.E."/>
            <person name="James T.Y."/>
        </authorList>
    </citation>
    <scope>NUCLEOTIDE SEQUENCE</scope>
    <source>
        <strain evidence="8">JEL0513</strain>
    </source>
</reference>
<evidence type="ECO:0000313" key="9">
    <source>
        <dbReference type="Proteomes" id="UP001211907"/>
    </source>
</evidence>
<feature type="compositionally biased region" description="Polar residues" evidence="6">
    <location>
        <begin position="160"/>
        <end position="172"/>
    </location>
</feature>
<dbReference type="SUPFAM" id="SSF56112">
    <property type="entry name" value="Protein kinase-like (PK-like)"/>
    <property type="match status" value="1"/>
</dbReference>
<dbReference type="InterPro" id="IPR008271">
    <property type="entry name" value="Ser/Thr_kinase_AS"/>
</dbReference>
<keyword evidence="1" id="KW-0808">Transferase</keyword>
<organism evidence="8 9">
    <name type="scientific">Physocladia obscura</name>
    <dbReference type="NCBI Taxonomy" id="109957"/>
    <lineage>
        <taxon>Eukaryota</taxon>
        <taxon>Fungi</taxon>
        <taxon>Fungi incertae sedis</taxon>
        <taxon>Chytridiomycota</taxon>
        <taxon>Chytridiomycota incertae sedis</taxon>
        <taxon>Chytridiomycetes</taxon>
        <taxon>Chytridiales</taxon>
        <taxon>Chytriomycetaceae</taxon>
        <taxon>Physocladia</taxon>
    </lineage>
</organism>
<dbReference type="Gene3D" id="1.10.510.10">
    <property type="entry name" value="Transferase(Phosphotransferase) domain 1"/>
    <property type="match status" value="1"/>
</dbReference>
<evidence type="ECO:0000259" key="7">
    <source>
        <dbReference type="PROSITE" id="PS50011"/>
    </source>
</evidence>
<evidence type="ECO:0000256" key="1">
    <source>
        <dbReference type="ARBA" id="ARBA00022679"/>
    </source>
</evidence>
<dbReference type="AlphaFoldDB" id="A0AAD5XEA9"/>
<evidence type="ECO:0000256" key="4">
    <source>
        <dbReference type="ARBA" id="ARBA00022840"/>
    </source>
</evidence>
<evidence type="ECO:0000256" key="2">
    <source>
        <dbReference type="ARBA" id="ARBA00022741"/>
    </source>
</evidence>
<dbReference type="SMART" id="SM00220">
    <property type="entry name" value="S_TKc"/>
    <property type="match status" value="1"/>
</dbReference>
<dbReference type="GO" id="GO:0005524">
    <property type="term" value="F:ATP binding"/>
    <property type="evidence" value="ECO:0007669"/>
    <property type="project" value="UniProtKB-KW"/>
</dbReference>
<dbReference type="InterPro" id="IPR011009">
    <property type="entry name" value="Kinase-like_dom_sf"/>
</dbReference>
<dbReference type="PROSITE" id="PS50011">
    <property type="entry name" value="PROTEIN_KINASE_DOM"/>
    <property type="match status" value="1"/>
</dbReference>
<feature type="compositionally biased region" description="Polar residues" evidence="6">
    <location>
        <begin position="1"/>
        <end position="13"/>
    </location>
</feature>
<feature type="region of interest" description="Disordered" evidence="6">
    <location>
        <begin position="1"/>
        <end position="57"/>
    </location>
</feature>
<evidence type="ECO:0000313" key="8">
    <source>
        <dbReference type="EMBL" id="KAJ3124518.1"/>
    </source>
</evidence>
<feature type="compositionally biased region" description="Acidic residues" evidence="6">
    <location>
        <begin position="247"/>
        <end position="257"/>
    </location>
</feature>
<dbReference type="Gene3D" id="3.30.200.20">
    <property type="entry name" value="Phosphorylase Kinase, domain 1"/>
    <property type="match status" value="1"/>
</dbReference>
<dbReference type="PANTHER" id="PTHR11042">
    <property type="entry name" value="EUKARYOTIC TRANSLATION INITIATION FACTOR 2-ALPHA KINASE EIF2-ALPHA KINASE -RELATED"/>
    <property type="match status" value="1"/>
</dbReference>
<evidence type="ECO:0000256" key="5">
    <source>
        <dbReference type="ARBA" id="ARBA00037982"/>
    </source>
</evidence>
<keyword evidence="2" id="KW-0547">Nucleotide-binding</keyword>
<keyword evidence="9" id="KW-1185">Reference proteome</keyword>
<protein>
    <recommendedName>
        <fullName evidence="7">Protein kinase domain-containing protein</fullName>
    </recommendedName>
</protein>
<accession>A0AAD5XEA9</accession>